<sequence length="697" mass="79475">MGETTDKPMEIDGEKASADTSTAEEVPAAESAGEKHDGMEGAIPEVTNPSSSSSSSDSDTDSEEEEGVEQVEIETLESQLAENPWNYDAHVKYIHGLRKLGQIEKLRQARESMAEKFPLAPKIWQEWARDESSLNTSPEAFPEIEKLYERGVHEYLSVALWCDYLDFVQERDPLVLQCGPAGVLKMRNLFERALTAAGLHVLEGNKIWEAYREYEQAIFLVIDGSNKEEKDKQSHRVRALFQRQFSVPSIDLVSTLENYKLWEVEQGNSELDGIPANVVVAYKKALDMYSARKTYEDQLSNRDSSDADRLQYFMSYIKFEESCGDPARVQILYERAVSELPMYTELWAAYTSYVDKTLKVPNIVKDVYSRATRNCSWVGDLWVNYLLALERLGASETELRAVFEQSTQCVFQSFKEYLELFLTRVDSLRRRISINGAKQDGLEYTLIRETFQRAADYLSPELIGSDDLVRLYSYWARLEATLGKDVVAARGVWESLIKRSGSVFEVWQGYIAMETEMNHINEARLIYKRCYSKRFTGTGSEDICHSWLRFERENGSLGDFDLAMKKVIPRLQELEMFKTQQESRTGVPAKEKSLVVGNTMEKRKLTKTASDKKPPAKRQKKTAHELVDNSNTDLIKKPGDMTDAKKIDEVKAETSLMVAETNYKQQSIGDMKLKDSRPTYPDQCTAYVSNISLEASK</sequence>
<keyword evidence="9" id="KW-1185">Reference proteome</keyword>
<dbReference type="PANTHER" id="PTHR17204:SF25">
    <property type="entry name" value="RRM DOMAIN-CONTAINING PROTEIN"/>
    <property type="match status" value="1"/>
</dbReference>
<dbReference type="Pfam" id="PF05843">
    <property type="entry name" value="Suf"/>
    <property type="match status" value="1"/>
</dbReference>
<proteinExistence type="predicted"/>
<evidence type="ECO:0000256" key="6">
    <source>
        <dbReference type="SAM" id="MobiDB-lite"/>
    </source>
</evidence>
<evidence type="ECO:0000256" key="5">
    <source>
        <dbReference type="ARBA" id="ARBA00023242"/>
    </source>
</evidence>
<reference evidence="8" key="1">
    <citation type="journal article" date="2023" name="GigaByte">
        <title>Genome assembly of the bearded iris, Iris pallida Lam.</title>
        <authorList>
            <person name="Bruccoleri R.E."/>
            <person name="Oakeley E.J."/>
            <person name="Faust A.M.E."/>
            <person name="Altorfer M."/>
            <person name="Dessus-Babus S."/>
            <person name="Burckhardt D."/>
            <person name="Oertli M."/>
            <person name="Naumann U."/>
            <person name="Petersen F."/>
            <person name="Wong J."/>
        </authorList>
    </citation>
    <scope>NUCLEOTIDE SEQUENCE</scope>
    <source>
        <strain evidence="8">GSM-AAB239-AS_SAM_17_03QT</strain>
    </source>
</reference>
<comment type="caution">
    <text evidence="8">The sequence shown here is derived from an EMBL/GenBank/DDBJ whole genome shotgun (WGS) entry which is preliminary data.</text>
</comment>
<feature type="compositionally biased region" description="Acidic residues" evidence="6">
    <location>
        <begin position="58"/>
        <end position="71"/>
    </location>
</feature>
<feature type="domain" description="Suppressor of forked" evidence="7">
    <location>
        <begin position="73"/>
        <end position="416"/>
    </location>
</feature>
<name>A0AAX6H9N5_IRIPA</name>
<evidence type="ECO:0000256" key="1">
    <source>
        <dbReference type="ARBA" id="ARBA00004123"/>
    </source>
</evidence>
<dbReference type="GO" id="GO:0005634">
    <property type="term" value="C:nucleus"/>
    <property type="evidence" value="ECO:0007669"/>
    <property type="project" value="UniProtKB-SubCell"/>
</dbReference>
<dbReference type="EMBL" id="JANAVB010011397">
    <property type="protein sequence ID" value="KAJ6837434.1"/>
    <property type="molecule type" value="Genomic_DNA"/>
</dbReference>
<keyword evidence="5" id="KW-0539">Nucleus</keyword>
<feature type="compositionally biased region" description="Low complexity" evidence="6">
    <location>
        <begin position="45"/>
        <end position="57"/>
    </location>
</feature>
<dbReference type="PANTHER" id="PTHR17204">
    <property type="entry name" value="PRE-MRNA PROCESSING PROTEIN PRP39-RELATED"/>
    <property type="match status" value="1"/>
</dbReference>
<dbReference type="GO" id="GO:0006397">
    <property type="term" value="P:mRNA processing"/>
    <property type="evidence" value="ECO:0007669"/>
    <property type="project" value="UniProtKB-KW"/>
</dbReference>
<dbReference type="InterPro" id="IPR011990">
    <property type="entry name" value="TPR-like_helical_dom_sf"/>
</dbReference>
<dbReference type="InterPro" id="IPR008847">
    <property type="entry name" value="Suf"/>
</dbReference>
<feature type="region of interest" description="Disordered" evidence="6">
    <location>
        <begin position="603"/>
        <end position="625"/>
    </location>
</feature>
<dbReference type="SMART" id="SM00386">
    <property type="entry name" value="HAT"/>
    <property type="match status" value="9"/>
</dbReference>
<accession>A0AAX6H9N5</accession>
<evidence type="ECO:0000256" key="2">
    <source>
        <dbReference type="ARBA" id="ARBA00022664"/>
    </source>
</evidence>
<feature type="region of interest" description="Disordered" evidence="6">
    <location>
        <begin position="1"/>
        <end position="71"/>
    </location>
</feature>
<dbReference type="Gene3D" id="1.25.40.10">
    <property type="entry name" value="Tetratricopeptide repeat domain"/>
    <property type="match status" value="2"/>
</dbReference>
<dbReference type="InterPro" id="IPR003107">
    <property type="entry name" value="HAT"/>
</dbReference>
<evidence type="ECO:0000313" key="9">
    <source>
        <dbReference type="Proteomes" id="UP001140949"/>
    </source>
</evidence>
<keyword evidence="3" id="KW-0677">Repeat</keyword>
<feature type="compositionally biased region" description="Basic and acidic residues" evidence="6">
    <location>
        <begin position="1"/>
        <end position="17"/>
    </location>
</feature>
<dbReference type="AlphaFoldDB" id="A0AAX6H9N5"/>
<keyword evidence="4" id="KW-0508">mRNA splicing</keyword>
<keyword evidence="2" id="KW-0507">mRNA processing</keyword>
<evidence type="ECO:0000313" key="8">
    <source>
        <dbReference type="EMBL" id="KAJ6837434.1"/>
    </source>
</evidence>
<dbReference type="GO" id="GO:0008380">
    <property type="term" value="P:RNA splicing"/>
    <property type="evidence" value="ECO:0007669"/>
    <property type="project" value="UniProtKB-KW"/>
</dbReference>
<protein>
    <submittedName>
        <fullName evidence="8">Squamous cell carcinoma antigen recognized by T-cells 3 isoform X1</fullName>
    </submittedName>
</protein>
<evidence type="ECO:0000259" key="7">
    <source>
        <dbReference type="Pfam" id="PF05843"/>
    </source>
</evidence>
<organism evidence="8 9">
    <name type="scientific">Iris pallida</name>
    <name type="common">Sweet iris</name>
    <dbReference type="NCBI Taxonomy" id="29817"/>
    <lineage>
        <taxon>Eukaryota</taxon>
        <taxon>Viridiplantae</taxon>
        <taxon>Streptophyta</taxon>
        <taxon>Embryophyta</taxon>
        <taxon>Tracheophyta</taxon>
        <taxon>Spermatophyta</taxon>
        <taxon>Magnoliopsida</taxon>
        <taxon>Liliopsida</taxon>
        <taxon>Asparagales</taxon>
        <taxon>Iridaceae</taxon>
        <taxon>Iridoideae</taxon>
        <taxon>Irideae</taxon>
        <taxon>Iris</taxon>
    </lineage>
</organism>
<comment type="subcellular location">
    <subcellularLocation>
        <location evidence="1">Nucleus</location>
    </subcellularLocation>
</comment>
<dbReference type="Proteomes" id="UP001140949">
    <property type="component" value="Unassembled WGS sequence"/>
</dbReference>
<evidence type="ECO:0000256" key="3">
    <source>
        <dbReference type="ARBA" id="ARBA00022737"/>
    </source>
</evidence>
<gene>
    <name evidence="8" type="ORF">M6B38_120815</name>
</gene>
<reference evidence="8" key="2">
    <citation type="submission" date="2023-04" db="EMBL/GenBank/DDBJ databases">
        <authorList>
            <person name="Bruccoleri R.E."/>
            <person name="Oakeley E.J."/>
            <person name="Faust A.-M."/>
            <person name="Dessus-Babus S."/>
            <person name="Altorfer M."/>
            <person name="Burckhardt D."/>
            <person name="Oertli M."/>
            <person name="Naumann U."/>
            <person name="Petersen F."/>
            <person name="Wong J."/>
        </authorList>
    </citation>
    <scope>NUCLEOTIDE SEQUENCE</scope>
    <source>
        <strain evidence="8">GSM-AAB239-AS_SAM_17_03QT</strain>
        <tissue evidence="8">Leaf</tissue>
    </source>
</reference>
<evidence type="ECO:0000256" key="4">
    <source>
        <dbReference type="ARBA" id="ARBA00023187"/>
    </source>
</evidence>
<dbReference type="SUPFAM" id="SSF48452">
    <property type="entry name" value="TPR-like"/>
    <property type="match status" value="1"/>
</dbReference>